<gene>
    <name evidence="1" type="ORF">UFOVP434_58</name>
</gene>
<proteinExistence type="predicted"/>
<name>A0A6J5MCD4_9CAUD</name>
<reference evidence="1" key="1">
    <citation type="submission" date="2020-04" db="EMBL/GenBank/DDBJ databases">
        <authorList>
            <person name="Chiriac C."/>
            <person name="Salcher M."/>
            <person name="Ghai R."/>
            <person name="Kavagutti S V."/>
        </authorList>
    </citation>
    <scope>NUCLEOTIDE SEQUENCE</scope>
</reference>
<organism evidence="1">
    <name type="scientific">uncultured Caudovirales phage</name>
    <dbReference type="NCBI Taxonomy" id="2100421"/>
    <lineage>
        <taxon>Viruses</taxon>
        <taxon>Duplodnaviria</taxon>
        <taxon>Heunggongvirae</taxon>
        <taxon>Uroviricota</taxon>
        <taxon>Caudoviricetes</taxon>
        <taxon>Peduoviridae</taxon>
        <taxon>Maltschvirus</taxon>
        <taxon>Maltschvirus maltsch</taxon>
    </lineage>
</organism>
<dbReference type="EMBL" id="LR796415">
    <property type="protein sequence ID" value="CAB4142983.1"/>
    <property type="molecule type" value="Genomic_DNA"/>
</dbReference>
<accession>A0A6J5MCD4</accession>
<protein>
    <submittedName>
        <fullName evidence="1">Uncharacterized protein</fullName>
    </submittedName>
</protein>
<evidence type="ECO:0000313" key="1">
    <source>
        <dbReference type="EMBL" id="CAB4142983.1"/>
    </source>
</evidence>
<sequence>MPGISGLGSVVLGRAYIPTISSVPGGIYDIDIDKIETYTCVLRPLTPIALIVKINRVDADFNPGPIISENTIPQT</sequence>